<dbReference type="InterPro" id="IPR058546">
    <property type="entry name" value="RPS4B/Roq1-like_LRR"/>
</dbReference>
<dbReference type="Pfam" id="PF00931">
    <property type="entry name" value="NB-ARC"/>
    <property type="match status" value="1"/>
</dbReference>
<dbReference type="InterPro" id="IPR044974">
    <property type="entry name" value="Disease_R_plants"/>
</dbReference>
<dbReference type="Gene3D" id="3.40.50.300">
    <property type="entry name" value="P-loop containing nucleotide triphosphate hydrolases"/>
    <property type="match status" value="1"/>
</dbReference>
<reference evidence="7" key="2">
    <citation type="submission" date="2025-08" db="UniProtKB">
        <authorList>
            <consortium name="RefSeq"/>
        </authorList>
    </citation>
    <scope>IDENTIFICATION</scope>
    <source>
        <tissue evidence="7">Young leaves</tissue>
    </source>
</reference>
<accession>A0A8B8LUH0</accession>
<dbReference type="PRINTS" id="PR00364">
    <property type="entry name" value="DISEASERSIST"/>
</dbReference>
<dbReference type="SUPFAM" id="SSF46785">
    <property type="entry name" value="Winged helix' DNA-binding domain"/>
    <property type="match status" value="1"/>
</dbReference>
<dbReference type="AlphaFoldDB" id="A0A8B8LUH0"/>
<proteinExistence type="predicted"/>
<dbReference type="InterPro" id="IPR042197">
    <property type="entry name" value="Apaf_helical"/>
</dbReference>
<evidence type="ECO:0000259" key="5">
    <source>
        <dbReference type="PROSITE" id="PS50104"/>
    </source>
</evidence>
<dbReference type="GO" id="GO:0043531">
    <property type="term" value="F:ADP binding"/>
    <property type="evidence" value="ECO:0007669"/>
    <property type="project" value="InterPro"/>
</dbReference>
<dbReference type="OrthoDB" id="1344914at2759"/>
<dbReference type="Pfam" id="PF01582">
    <property type="entry name" value="TIR"/>
    <property type="match status" value="1"/>
</dbReference>
<gene>
    <name evidence="7" type="primary">LOC113868052</name>
</gene>
<keyword evidence="1" id="KW-0433">Leucine-rich repeat</keyword>
<dbReference type="InterPro" id="IPR002182">
    <property type="entry name" value="NB-ARC"/>
</dbReference>
<dbReference type="Pfam" id="PF23282">
    <property type="entry name" value="WHD_ROQ1"/>
    <property type="match status" value="1"/>
</dbReference>
<evidence type="ECO:0000256" key="1">
    <source>
        <dbReference type="ARBA" id="ARBA00022614"/>
    </source>
</evidence>
<keyword evidence="6" id="KW-1185">Reference proteome</keyword>
<dbReference type="RefSeq" id="XP_027359407.1">
    <property type="nucleotide sequence ID" value="XM_027503606.1"/>
</dbReference>
<keyword evidence="3" id="KW-0611">Plant defense</keyword>
<dbReference type="SUPFAM" id="SSF52058">
    <property type="entry name" value="L domain-like"/>
    <property type="match status" value="1"/>
</dbReference>
<dbReference type="Gene3D" id="3.80.10.10">
    <property type="entry name" value="Ribonuclease Inhibitor"/>
    <property type="match status" value="1"/>
</dbReference>
<name>A0A8B8LUH0_ABRPR</name>
<evidence type="ECO:0000256" key="3">
    <source>
        <dbReference type="ARBA" id="ARBA00022821"/>
    </source>
</evidence>
<keyword evidence="4" id="KW-0520">NAD</keyword>
<dbReference type="KEGG" id="aprc:113868052"/>
<dbReference type="InterPro" id="IPR003593">
    <property type="entry name" value="AAA+_ATPase"/>
</dbReference>
<dbReference type="InterPro" id="IPR036390">
    <property type="entry name" value="WH_DNA-bd_sf"/>
</dbReference>
<dbReference type="Gene3D" id="1.10.8.430">
    <property type="entry name" value="Helical domain of apoptotic protease-activating factors"/>
    <property type="match status" value="1"/>
</dbReference>
<keyword evidence="2" id="KW-0677">Repeat</keyword>
<dbReference type="FunFam" id="3.40.50.10140:FF:000007">
    <property type="entry name" value="Disease resistance protein (TIR-NBS-LRR class)"/>
    <property type="match status" value="1"/>
</dbReference>
<dbReference type="InterPro" id="IPR000157">
    <property type="entry name" value="TIR_dom"/>
</dbReference>
<organism evidence="6 7">
    <name type="scientific">Abrus precatorius</name>
    <name type="common">Indian licorice</name>
    <name type="synonym">Glycine abrus</name>
    <dbReference type="NCBI Taxonomy" id="3816"/>
    <lineage>
        <taxon>Eukaryota</taxon>
        <taxon>Viridiplantae</taxon>
        <taxon>Streptophyta</taxon>
        <taxon>Embryophyta</taxon>
        <taxon>Tracheophyta</taxon>
        <taxon>Spermatophyta</taxon>
        <taxon>Magnoliopsida</taxon>
        <taxon>eudicotyledons</taxon>
        <taxon>Gunneridae</taxon>
        <taxon>Pentapetalae</taxon>
        <taxon>rosids</taxon>
        <taxon>fabids</taxon>
        <taxon>Fabales</taxon>
        <taxon>Fabaceae</taxon>
        <taxon>Papilionoideae</taxon>
        <taxon>50 kb inversion clade</taxon>
        <taxon>NPAAA clade</taxon>
        <taxon>indigoferoid/millettioid clade</taxon>
        <taxon>Abreae</taxon>
        <taxon>Abrus</taxon>
    </lineage>
</organism>
<feature type="domain" description="TIR" evidence="5">
    <location>
        <begin position="14"/>
        <end position="189"/>
    </location>
</feature>
<dbReference type="GO" id="GO:0006952">
    <property type="term" value="P:defense response"/>
    <property type="evidence" value="ECO:0007669"/>
    <property type="project" value="UniProtKB-KW"/>
</dbReference>
<dbReference type="PANTHER" id="PTHR11017">
    <property type="entry name" value="LEUCINE-RICH REPEAT-CONTAINING PROTEIN"/>
    <property type="match status" value="1"/>
</dbReference>
<evidence type="ECO:0000313" key="6">
    <source>
        <dbReference type="Proteomes" id="UP000694853"/>
    </source>
</evidence>
<dbReference type="SMART" id="SM00382">
    <property type="entry name" value="AAA"/>
    <property type="match status" value="1"/>
</dbReference>
<dbReference type="SMART" id="SM00255">
    <property type="entry name" value="TIR"/>
    <property type="match status" value="1"/>
</dbReference>
<dbReference type="InterPro" id="IPR032675">
    <property type="entry name" value="LRR_dom_sf"/>
</dbReference>
<protein>
    <submittedName>
        <fullName evidence="7">TMV resistance protein N-like</fullName>
    </submittedName>
</protein>
<dbReference type="SUPFAM" id="SSF52540">
    <property type="entry name" value="P-loop containing nucleoside triphosphate hydrolases"/>
    <property type="match status" value="1"/>
</dbReference>
<dbReference type="Pfam" id="PF23286">
    <property type="entry name" value="LRR_13"/>
    <property type="match status" value="1"/>
</dbReference>
<dbReference type="InterPro" id="IPR058192">
    <property type="entry name" value="WHD_ROQ1-like"/>
</dbReference>
<evidence type="ECO:0000256" key="4">
    <source>
        <dbReference type="ARBA" id="ARBA00023027"/>
    </source>
</evidence>
<dbReference type="Proteomes" id="UP000694853">
    <property type="component" value="Unplaced"/>
</dbReference>
<dbReference type="GeneID" id="113868052"/>
<dbReference type="PANTHER" id="PTHR11017:SF570">
    <property type="entry name" value="DISEASE RESISTANCE PROTEIN (TIR-NBS CLASS)-RELATED"/>
    <property type="match status" value="1"/>
</dbReference>
<dbReference type="SUPFAM" id="SSF52200">
    <property type="entry name" value="Toll/Interleukin receptor TIR domain"/>
    <property type="match status" value="1"/>
</dbReference>
<dbReference type="InterPro" id="IPR027417">
    <property type="entry name" value="P-loop_NTPase"/>
</dbReference>
<dbReference type="Gene3D" id="3.40.50.10140">
    <property type="entry name" value="Toll/interleukin-1 receptor homology (TIR) domain"/>
    <property type="match status" value="1"/>
</dbReference>
<dbReference type="GO" id="GO:0007165">
    <property type="term" value="P:signal transduction"/>
    <property type="evidence" value="ECO:0007669"/>
    <property type="project" value="InterPro"/>
</dbReference>
<dbReference type="InterPro" id="IPR035897">
    <property type="entry name" value="Toll_tir_struct_dom_sf"/>
</dbReference>
<dbReference type="PROSITE" id="PS50104">
    <property type="entry name" value="TIR"/>
    <property type="match status" value="1"/>
</dbReference>
<reference evidence="6" key="1">
    <citation type="journal article" date="2019" name="Toxins">
        <title>Detection of Abrin-Like and Prepropulchellin-Like Toxin Genes and Transcripts Using Whole Genome Sequencing and Full-Length Transcript Sequencing of Abrus precatorius.</title>
        <authorList>
            <person name="Hovde B.T."/>
            <person name="Daligault H.E."/>
            <person name="Hanschen E.R."/>
            <person name="Kunde Y.A."/>
            <person name="Johnson M.B."/>
            <person name="Starkenburg S.R."/>
            <person name="Johnson S.L."/>
        </authorList>
    </citation>
    <scope>NUCLEOTIDE SEQUENCE [LARGE SCALE GENOMIC DNA]</scope>
</reference>
<evidence type="ECO:0000313" key="7">
    <source>
        <dbReference type="RefSeq" id="XP_027359407.1"/>
    </source>
</evidence>
<evidence type="ECO:0000256" key="2">
    <source>
        <dbReference type="ARBA" id="ARBA00022737"/>
    </source>
</evidence>
<sequence length="874" mass="99601">MAERSSSSSFSYKFTYDVFLSFKGSDTRLGFTGHLWKALHDKGIHTFIDDRELQRGDEITASLVKAIQESRIAIPVFSKDYASSSFCLDELVNIIERVKAKGRLVLPIFYDVDPSHLRHQMGIYGEALAKHEARFANDVENLNDNMDRLRKWKMALNQAASLSGHHFKHGHEYEHVFIGRIVKVVSNKINRAPLHVADYPVGLESRVQEVKSLLEFGSDGGVHMVGIYGIGGIGKTTLARALYNSIADLFEGLCFLGDVRENSTKGGLVHLQEMFLSETVGEKDIKIADVGKGISMIIHRLRQKKVLLVLDDVDKPEQLRAIIGRPNWFGSGSRVIITTRDKHLLTRHGVERKYEVDDLNDKEALELLRWTAFKGGNFNSNYIDILNQTIAYASGLPLALEVIGSNLFGKSVEEWKYALDRYERIPYKEMQNILKVSFDALEEEEKNVFLDIACCFKWYPLAEVEHLLHAHHGDSMKHHIELLVEKSLIKISPSHAVMLHSLIEDMGKEIVRQESLEEPGKRSRLWFPKDIVQVLQDNTGTNKVEIIYLDFPLFEEEANVKWDGEAFKKMENLKTLIIKRGSFCEGPRQFPNSLRVLEWVKYPSKYLPHDFQPKKLVICKLPNTWITSLELVGLLKKASKFMNIRVLDISLSECLTDIPDVSGLPNLEEFSFRRCYNLIKVDDSIGFLDKLRILNASSCIKLISFPPIKLTSLESLQLSYCFSLQSFPEILGKMEKITELTISNVPLKGLPFSFRNLTRLQKLNISDCAMSFCLPSSIVMMQELAVITVENMWLLANLHEGEEKVSTMVSSNADHLQMINCYVSDEFFSTCLTWFTNVKTLELIGIHTFTFVPESIKECRFLKRLKLDVCNQGS</sequence>